<dbReference type="PANTHER" id="PTHR43441:SF10">
    <property type="entry name" value="ACETYLTRANSFERASE"/>
    <property type="match status" value="1"/>
</dbReference>
<comment type="caution">
    <text evidence="2">The sequence shown here is derived from an EMBL/GenBank/DDBJ whole genome shotgun (WGS) entry which is preliminary data.</text>
</comment>
<dbReference type="Pfam" id="PF13302">
    <property type="entry name" value="Acetyltransf_3"/>
    <property type="match status" value="1"/>
</dbReference>
<evidence type="ECO:0000313" key="3">
    <source>
        <dbReference type="Proteomes" id="UP000676325"/>
    </source>
</evidence>
<feature type="domain" description="N-acetyltransferase" evidence="1">
    <location>
        <begin position="24"/>
        <end position="193"/>
    </location>
</feature>
<dbReference type="PROSITE" id="PS51186">
    <property type="entry name" value="GNAT"/>
    <property type="match status" value="1"/>
</dbReference>
<evidence type="ECO:0000259" key="1">
    <source>
        <dbReference type="PROSITE" id="PS51186"/>
    </source>
</evidence>
<evidence type="ECO:0000313" key="2">
    <source>
        <dbReference type="EMBL" id="MBR7826385.1"/>
    </source>
</evidence>
<keyword evidence="3" id="KW-1185">Reference proteome</keyword>
<dbReference type="GO" id="GO:1990189">
    <property type="term" value="F:protein N-terminal-serine acetyltransferase activity"/>
    <property type="evidence" value="ECO:0007669"/>
    <property type="project" value="TreeGrafter"/>
</dbReference>
<protein>
    <submittedName>
        <fullName evidence="2">GNAT family N-acetyltransferase</fullName>
    </submittedName>
</protein>
<dbReference type="Proteomes" id="UP000676325">
    <property type="component" value="Unassembled WGS sequence"/>
</dbReference>
<name>A0A941E4Z4_9ACTN</name>
<sequence length="199" mass="21827">MTTEARRAAGPRSFANVTLRTERLLLRPWAEADIDAITAACQDPEIQRYVPIPAPYSRTDAEVFVREVLPAGRAAGTDVVFGVFDADTALPVASVGLHRIKHLDAPCGGTAEIGYWATPAARGLGYTTEAVREVCRWAFADLALARVEWLALAGNEGSWRVVEKLGFTREGTLRFYTIQRGARHDMWIASLLRSEAKLG</sequence>
<dbReference type="EMBL" id="JAGSOH010000016">
    <property type="protein sequence ID" value="MBR7826385.1"/>
    <property type="molecule type" value="Genomic_DNA"/>
</dbReference>
<dbReference type="SUPFAM" id="SSF55729">
    <property type="entry name" value="Acyl-CoA N-acyltransferases (Nat)"/>
    <property type="match status" value="1"/>
</dbReference>
<dbReference type="RefSeq" id="WP_212517533.1">
    <property type="nucleotide sequence ID" value="NZ_JAGSOH010000016.1"/>
</dbReference>
<gene>
    <name evidence="2" type="ORF">KDK95_08735</name>
</gene>
<dbReference type="InterPro" id="IPR016181">
    <property type="entry name" value="Acyl_CoA_acyltransferase"/>
</dbReference>
<organism evidence="2 3">
    <name type="scientific">Actinospica acidithermotolerans</name>
    <dbReference type="NCBI Taxonomy" id="2828514"/>
    <lineage>
        <taxon>Bacteria</taxon>
        <taxon>Bacillati</taxon>
        <taxon>Actinomycetota</taxon>
        <taxon>Actinomycetes</taxon>
        <taxon>Catenulisporales</taxon>
        <taxon>Actinospicaceae</taxon>
        <taxon>Actinospica</taxon>
    </lineage>
</organism>
<reference evidence="2" key="1">
    <citation type="submission" date="2021-04" db="EMBL/GenBank/DDBJ databases">
        <title>Genome based classification of Actinospica acidithermotolerans sp. nov., an actinobacterium isolated from an Indonesian hot spring.</title>
        <authorList>
            <person name="Kusuma A.B."/>
            <person name="Putra K.E."/>
            <person name="Nafisah S."/>
            <person name="Loh J."/>
            <person name="Nouioui I."/>
            <person name="Goodfellow M."/>
        </authorList>
    </citation>
    <scope>NUCLEOTIDE SEQUENCE</scope>
    <source>
        <strain evidence="2">MGRD01-02</strain>
    </source>
</reference>
<dbReference type="AlphaFoldDB" id="A0A941E4Z4"/>
<dbReference type="GO" id="GO:0008999">
    <property type="term" value="F:protein-N-terminal-alanine acetyltransferase activity"/>
    <property type="evidence" value="ECO:0007669"/>
    <property type="project" value="TreeGrafter"/>
</dbReference>
<proteinExistence type="predicted"/>
<accession>A0A941E4Z4</accession>
<dbReference type="Gene3D" id="3.40.630.30">
    <property type="match status" value="1"/>
</dbReference>
<dbReference type="GO" id="GO:0005737">
    <property type="term" value="C:cytoplasm"/>
    <property type="evidence" value="ECO:0007669"/>
    <property type="project" value="TreeGrafter"/>
</dbReference>
<dbReference type="PANTHER" id="PTHR43441">
    <property type="entry name" value="RIBOSOMAL-PROTEIN-SERINE ACETYLTRANSFERASE"/>
    <property type="match status" value="1"/>
</dbReference>
<dbReference type="InterPro" id="IPR000182">
    <property type="entry name" value="GNAT_dom"/>
</dbReference>
<dbReference type="InterPro" id="IPR051908">
    <property type="entry name" value="Ribosomal_N-acetyltransferase"/>
</dbReference>